<gene>
    <name evidence="1" type="ORF">PVK06_001155</name>
</gene>
<protein>
    <submittedName>
        <fullName evidence="1">Uncharacterized protein</fullName>
    </submittedName>
</protein>
<proteinExistence type="predicted"/>
<organism evidence="1 2">
    <name type="scientific">Gossypium arboreum</name>
    <name type="common">Tree cotton</name>
    <name type="synonym">Gossypium nanking</name>
    <dbReference type="NCBI Taxonomy" id="29729"/>
    <lineage>
        <taxon>Eukaryota</taxon>
        <taxon>Viridiplantae</taxon>
        <taxon>Streptophyta</taxon>
        <taxon>Embryophyta</taxon>
        <taxon>Tracheophyta</taxon>
        <taxon>Spermatophyta</taxon>
        <taxon>Magnoliopsida</taxon>
        <taxon>eudicotyledons</taxon>
        <taxon>Gunneridae</taxon>
        <taxon>Pentapetalae</taxon>
        <taxon>rosids</taxon>
        <taxon>malvids</taxon>
        <taxon>Malvales</taxon>
        <taxon>Malvaceae</taxon>
        <taxon>Malvoideae</taxon>
        <taxon>Gossypium</taxon>
    </lineage>
</organism>
<dbReference type="Proteomes" id="UP001358586">
    <property type="component" value="Chromosome 1"/>
</dbReference>
<evidence type="ECO:0000313" key="1">
    <source>
        <dbReference type="EMBL" id="KAK5845004.1"/>
    </source>
</evidence>
<name>A0ABR0R0C0_GOSAR</name>
<dbReference type="EMBL" id="JARKNE010000001">
    <property type="protein sequence ID" value="KAK5845004.1"/>
    <property type="molecule type" value="Genomic_DNA"/>
</dbReference>
<accession>A0ABR0R0C0</accession>
<sequence length="68" mass="7360">MDSEDKRDRDESSTSPECVIVQDLKVNVSPPNLGSDNPELGTKALTQAVTEVLEGVFGARIRYSSGFC</sequence>
<comment type="caution">
    <text evidence="1">The sequence shown here is derived from an EMBL/GenBank/DDBJ whole genome shotgun (WGS) entry which is preliminary data.</text>
</comment>
<keyword evidence="2" id="KW-1185">Reference proteome</keyword>
<reference evidence="1 2" key="1">
    <citation type="submission" date="2023-03" db="EMBL/GenBank/DDBJ databases">
        <title>WGS of Gossypium arboreum.</title>
        <authorList>
            <person name="Yu D."/>
        </authorList>
    </citation>
    <scope>NUCLEOTIDE SEQUENCE [LARGE SCALE GENOMIC DNA]</scope>
    <source>
        <tissue evidence="1">Leaf</tissue>
    </source>
</reference>
<evidence type="ECO:0000313" key="2">
    <source>
        <dbReference type="Proteomes" id="UP001358586"/>
    </source>
</evidence>